<organism evidence="4 5">
    <name type="scientific">Rhodotorula paludigena</name>
    <dbReference type="NCBI Taxonomy" id="86838"/>
    <lineage>
        <taxon>Eukaryota</taxon>
        <taxon>Fungi</taxon>
        <taxon>Dikarya</taxon>
        <taxon>Basidiomycota</taxon>
        <taxon>Pucciniomycotina</taxon>
        <taxon>Microbotryomycetes</taxon>
        <taxon>Sporidiobolales</taxon>
        <taxon>Sporidiobolaceae</taxon>
        <taxon>Rhodotorula</taxon>
    </lineage>
</organism>
<keyword evidence="5" id="KW-1185">Reference proteome</keyword>
<dbReference type="AlphaFoldDB" id="A0AAV5GXQ6"/>
<dbReference type="Gene3D" id="3.30.1390.20">
    <property type="entry name" value="Ribosomal protein L30, ferredoxin-like fold domain"/>
    <property type="match status" value="1"/>
</dbReference>
<accession>A0AAV5GXQ6</accession>
<proteinExistence type="inferred from homology"/>
<evidence type="ECO:0000256" key="2">
    <source>
        <dbReference type="SAM" id="MobiDB-lite"/>
    </source>
</evidence>
<dbReference type="Proteomes" id="UP001342314">
    <property type="component" value="Unassembled WGS sequence"/>
</dbReference>
<sequence length="218" mass="22896">MLRATCRTLRTSAATTATSARAPAPAAASTWRLASTSTSSSQQQAPPPQAHAATGATTATAPPAPTLPSSALPASAPTTPSHYLVTLVRSPLHLGPSARGALASLGLHSKRLASVVVPVSRESAGALLAVKELVAVREVSDAEVRAWASNEWREREGEGRRGAGMRVSERAGQRGVIRVGSERARGDERGFRIVARPFEVKSWGWESPLLRGMHKGET</sequence>
<evidence type="ECO:0000313" key="4">
    <source>
        <dbReference type="EMBL" id="GJN94245.1"/>
    </source>
</evidence>
<reference evidence="4 5" key="1">
    <citation type="submission" date="2021-12" db="EMBL/GenBank/DDBJ databases">
        <title>High titer production of polyol ester of fatty acids by Rhodotorula paludigena BS15 towards product separation-free biomass refinery.</title>
        <authorList>
            <person name="Mano J."/>
            <person name="Ono H."/>
            <person name="Tanaka T."/>
            <person name="Naito K."/>
            <person name="Sushida H."/>
            <person name="Ike M."/>
            <person name="Tokuyasu K."/>
            <person name="Kitaoka M."/>
        </authorList>
    </citation>
    <scope>NUCLEOTIDE SEQUENCE [LARGE SCALE GENOMIC DNA]</scope>
    <source>
        <strain evidence="4 5">BS15</strain>
    </source>
</reference>
<dbReference type="Pfam" id="PF00327">
    <property type="entry name" value="Ribosomal_L30"/>
    <property type="match status" value="1"/>
</dbReference>
<comment type="similarity">
    <text evidence="1">Belongs to the universal ribosomal protein uL30 family.</text>
</comment>
<evidence type="ECO:0000256" key="1">
    <source>
        <dbReference type="ARBA" id="ARBA00007594"/>
    </source>
</evidence>
<name>A0AAV5GXQ6_9BASI</name>
<gene>
    <name evidence="4" type="ORF">Rhopal_007319-T1</name>
</gene>
<dbReference type="InterPro" id="IPR016082">
    <property type="entry name" value="Ribosomal_uL30_ferredoxin-like"/>
</dbReference>
<feature type="region of interest" description="Disordered" evidence="2">
    <location>
        <begin position="1"/>
        <end position="76"/>
    </location>
</feature>
<evidence type="ECO:0000259" key="3">
    <source>
        <dbReference type="Pfam" id="PF00327"/>
    </source>
</evidence>
<protein>
    <recommendedName>
        <fullName evidence="3">Large ribosomal subunit protein uL30-like ferredoxin-like fold domain-containing protein</fullName>
    </recommendedName>
</protein>
<dbReference type="SUPFAM" id="SSF55129">
    <property type="entry name" value="Ribosomal protein L30p/L7e"/>
    <property type="match status" value="1"/>
</dbReference>
<dbReference type="EMBL" id="BQKY01000016">
    <property type="protein sequence ID" value="GJN94245.1"/>
    <property type="molecule type" value="Genomic_DNA"/>
</dbReference>
<feature type="domain" description="Large ribosomal subunit protein uL30-like ferredoxin-like fold" evidence="3">
    <location>
        <begin position="83"/>
        <end position="134"/>
    </location>
</feature>
<evidence type="ECO:0000313" key="5">
    <source>
        <dbReference type="Proteomes" id="UP001342314"/>
    </source>
</evidence>
<dbReference type="InterPro" id="IPR036919">
    <property type="entry name" value="Ribo_uL30_ferredoxin-like_sf"/>
</dbReference>
<comment type="caution">
    <text evidence="4">The sequence shown here is derived from an EMBL/GenBank/DDBJ whole genome shotgun (WGS) entry which is preliminary data.</text>
</comment>